<feature type="region of interest" description="Disordered" evidence="4">
    <location>
        <begin position="299"/>
        <end position="346"/>
    </location>
</feature>
<evidence type="ECO:0000313" key="7">
    <source>
        <dbReference type="EMBL" id="QQP11212.1"/>
    </source>
</evidence>
<evidence type="ECO:0000256" key="1">
    <source>
        <dbReference type="ARBA" id="ARBA00004613"/>
    </source>
</evidence>
<dbReference type="Proteomes" id="UP000596049">
    <property type="component" value="Chromosome"/>
</dbReference>
<keyword evidence="2" id="KW-0964">Secreted</keyword>
<feature type="domain" description="Pre-toxin TG" evidence="5">
    <location>
        <begin position="151"/>
        <end position="209"/>
    </location>
</feature>
<dbReference type="InterPro" id="IPR029114">
    <property type="entry name" value="Ntox24"/>
</dbReference>
<feature type="compositionally biased region" description="Basic and acidic residues" evidence="4">
    <location>
        <begin position="242"/>
        <end position="255"/>
    </location>
</feature>
<feature type="domain" description="Bacterial toxin 24" evidence="6">
    <location>
        <begin position="254"/>
        <end position="329"/>
    </location>
</feature>
<dbReference type="InterPro" id="IPR027797">
    <property type="entry name" value="PT-TG_dom"/>
</dbReference>
<dbReference type="Pfam" id="PF15529">
    <property type="entry name" value="Ntox24"/>
    <property type="match status" value="1"/>
</dbReference>
<evidence type="ECO:0000256" key="2">
    <source>
        <dbReference type="ARBA" id="ARBA00022525"/>
    </source>
</evidence>
<reference evidence="7 8" key="1">
    <citation type="submission" date="2020-01" db="EMBL/GenBank/DDBJ databases">
        <authorList>
            <person name="Liu G."/>
            <person name="Liu B."/>
        </authorList>
    </citation>
    <scope>NUCLEOTIDE SEQUENCE [LARGE SCALE GENOMIC DNA]</scope>
    <source>
        <strain evidence="7 8">FJAT-51161</strain>
    </source>
</reference>
<name>A0ABX7ANW0_9BACI</name>
<evidence type="ECO:0008006" key="9">
    <source>
        <dbReference type="Google" id="ProtNLM"/>
    </source>
</evidence>
<dbReference type="Pfam" id="PF14449">
    <property type="entry name" value="PT-TG"/>
    <property type="match status" value="1"/>
</dbReference>
<evidence type="ECO:0000259" key="6">
    <source>
        <dbReference type="Pfam" id="PF15529"/>
    </source>
</evidence>
<accession>A0ABX7ANW0</accession>
<evidence type="ECO:0000256" key="3">
    <source>
        <dbReference type="SAM" id="Coils"/>
    </source>
</evidence>
<organism evidence="7 8">
    <name type="scientific">Lysinibacillus agricola</name>
    <dbReference type="NCBI Taxonomy" id="2590012"/>
    <lineage>
        <taxon>Bacteria</taxon>
        <taxon>Bacillati</taxon>
        <taxon>Bacillota</taxon>
        <taxon>Bacilli</taxon>
        <taxon>Bacillales</taxon>
        <taxon>Bacillaceae</taxon>
        <taxon>Lysinibacillus</taxon>
    </lineage>
</organism>
<evidence type="ECO:0000259" key="5">
    <source>
        <dbReference type="Pfam" id="PF14449"/>
    </source>
</evidence>
<dbReference type="RefSeq" id="WP_201406501.1">
    <property type="nucleotide sequence ID" value="NZ_CP067341.1"/>
</dbReference>
<comment type="subcellular location">
    <subcellularLocation>
        <location evidence="1">Secreted</location>
    </subcellularLocation>
</comment>
<proteinExistence type="predicted"/>
<feature type="compositionally biased region" description="Low complexity" evidence="4">
    <location>
        <begin position="227"/>
        <end position="240"/>
    </location>
</feature>
<dbReference type="Gene3D" id="1.20.120.20">
    <property type="entry name" value="Apolipoprotein"/>
    <property type="match status" value="1"/>
</dbReference>
<feature type="coiled-coil region" evidence="3">
    <location>
        <begin position="26"/>
        <end position="68"/>
    </location>
</feature>
<feature type="compositionally biased region" description="Basic and acidic residues" evidence="4">
    <location>
        <begin position="299"/>
        <end position="327"/>
    </location>
</feature>
<evidence type="ECO:0000313" key="8">
    <source>
        <dbReference type="Proteomes" id="UP000596049"/>
    </source>
</evidence>
<keyword evidence="3" id="KW-0175">Coiled coil</keyword>
<feature type="region of interest" description="Disordered" evidence="4">
    <location>
        <begin position="227"/>
        <end position="286"/>
    </location>
</feature>
<evidence type="ECO:0000256" key="4">
    <source>
        <dbReference type="SAM" id="MobiDB-lite"/>
    </source>
</evidence>
<sequence>MAKKGKGFFGALGSALGSIPVVGKVKKAAKKKIKKAKKKLKKALKKAKKKLKKKLGKVLTKARKLKNNLSKSKLVKRFKKAVKKAVKKAKKYVKKVVKTVKKAAKTAVKAVKKAAKTTVNAAKSAAKTTANVAKSATKKAAIAVKSVSISQAISTAADFIPGVGNAKAAFETAFGFDPFTLDKLSAMDRGISAAGILGGGYAKAAGKGGKATLNLFSNSKNATNATEAAAKSSKNAASTKGDIPKGTDKTNTSKDKKNRNKPKEYGTPNSTEVVRDKDGNITKYTTYGSDGKIVKEVRVTGKEHGDIPRPNVKEPKYNTNPKNREKFQNGYEVRPADSSEIPKNIP</sequence>
<keyword evidence="8" id="KW-1185">Reference proteome</keyword>
<gene>
    <name evidence="7" type="ORF">FJQ98_18595</name>
</gene>
<dbReference type="EMBL" id="CP067341">
    <property type="protein sequence ID" value="QQP11212.1"/>
    <property type="molecule type" value="Genomic_DNA"/>
</dbReference>
<protein>
    <recommendedName>
        <fullName evidence="9">Bacterial toxin 24 domain-containing protein</fullName>
    </recommendedName>
</protein>